<reference evidence="1" key="1">
    <citation type="submission" date="2019-09" db="EMBL/GenBank/DDBJ databases">
        <authorList>
            <person name="Li J."/>
        </authorList>
    </citation>
    <scope>NUCLEOTIDE SEQUENCE [LARGE SCALE GENOMIC DNA]</scope>
    <source>
        <strain evidence="1">JCM 14732</strain>
    </source>
</reference>
<evidence type="ECO:0000313" key="2">
    <source>
        <dbReference type="Proteomes" id="UP000380867"/>
    </source>
</evidence>
<dbReference type="RefSeq" id="WP_149687793.1">
    <property type="nucleotide sequence ID" value="NZ_SDPQ02000001.1"/>
</dbReference>
<organism evidence="1 2">
    <name type="scientific">Aeromicrobium ginsengisoli</name>
    <dbReference type="NCBI Taxonomy" id="363867"/>
    <lineage>
        <taxon>Bacteria</taxon>
        <taxon>Bacillati</taxon>
        <taxon>Actinomycetota</taxon>
        <taxon>Actinomycetes</taxon>
        <taxon>Propionibacteriales</taxon>
        <taxon>Nocardioidaceae</taxon>
        <taxon>Aeromicrobium</taxon>
    </lineage>
</organism>
<sequence>MTGQPGGLSPREEAIIDRFSGTEPLPAGEVEQIVEAGRLAARGARMPDGIPHLDEIIAAFPKHHRTPIMVGAFIENATIDHPTLACEVGVREWLLDGGAVEPVIEVAREADRWGM</sequence>
<proteinExistence type="predicted"/>
<protein>
    <submittedName>
        <fullName evidence="1">Uncharacterized protein</fullName>
    </submittedName>
</protein>
<comment type="caution">
    <text evidence="1">The sequence shown here is derived from an EMBL/GenBank/DDBJ whole genome shotgun (WGS) entry which is preliminary data.</text>
</comment>
<evidence type="ECO:0000313" key="1">
    <source>
        <dbReference type="EMBL" id="KAA1399658.1"/>
    </source>
</evidence>
<gene>
    <name evidence="1" type="ORF">ESP70_002535</name>
</gene>
<keyword evidence="2" id="KW-1185">Reference proteome</keyword>
<dbReference type="AlphaFoldDB" id="A0A5M4FI69"/>
<dbReference type="OrthoDB" id="3259391at2"/>
<dbReference type="EMBL" id="SDPQ02000001">
    <property type="protein sequence ID" value="KAA1399658.1"/>
    <property type="molecule type" value="Genomic_DNA"/>
</dbReference>
<dbReference type="Proteomes" id="UP000380867">
    <property type="component" value="Unassembled WGS sequence"/>
</dbReference>
<accession>A0A5M4FI69</accession>
<name>A0A5M4FI69_9ACTN</name>